<dbReference type="GO" id="GO:0031402">
    <property type="term" value="F:sodium ion binding"/>
    <property type="evidence" value="ECO:0007669"/>
    <property type="project" value="UniProtKB-UniRule"/>
</dbReference>
<evidence type="ECO:0000256" key="9">
    <source>
        <dbReference type="ARBA" id="ARBA00023065"/>
    </source>
</evidence>
<keyword evidence="5 14" id="KW-0812">Transmembrane</keyword>
<evidence type="ECO:0000256" key="14">
    <source>
        <dbReference type="RuleBase" id="RU366012"/>
    </source>
</evidence>
<feature type="transmembrane region" description="Helical" evidence="14">
    <location>
        <begin position="377"/>
        <end position="396"/>
    </location>
</feature>
<feature type="transmembrane region" description="Helical" evidence="14">
    <location>
        <begin position="433"/>
        <end position="450"/>
    </location>
</feature>
<dbReference type="EMBL" id="CP070496">
    <property type="protein sequence ID" value="QSB05613.1"/>
    <property type="molecule type" value="Genomic_DNA"/>
</dbReference>
<dbReference type="InterPro" id="IPR038377">
    <property type="entry name" value="Na/Glc_symporter_sf"/>
</dbReference>
<dbReference type="AlphaFoldDB" id="A0A895XPZ5"/>
<evidence type="ECO:0000256" key="13">
    <source>
        <dbReference type="RuleBase" id="RU362091"/>
    </source>
</evidence>
<keyword evidence="16" id="KW-1185">Reference proteome</keyword>
<dbReference type="GO" id="GO:0005886">
    <property type="term" value="C:plasma membrane"/>
    <property type="evidence" value="ECO:0007669"/>
    <property type="project" value="UniProtKB-SubCell"/>
</dbReference>
<dbReference type="InterPro" id="IPR018212">
    <property type="entry name" value="Na/solute_symporter_CS"/>
</dbReference>
<dbReference type="PANTHER" id="PTHR48086">
    <property type="entry name" value="SODIUM/PROLINE SYMPORTER-RELATED"/>
    <property type="match status" value="1"/>
</dbReference>
<evidence type="ECO:0000256" key="2">
    <source>
        <dbReference type="ARBA" id="ARBA00006434"/>
    </source>
</evidence>
<feature type="transmembrane region" description="Helical" evidence="14">
    <location>
        <begin position="6"/>
        <end position="27"/>
    </location>
</feature>
<keyword evidence="8 14" id="KW-0915">Sodium</keyword>
<dbReference type="Gene3D" id="1.20.1730.10">
    <property type="entry name" value="Sodium/glucose cotransporter"/>
    <property type="match status" value="1"/>
</dbReference>
<dbReference type="RefSeq" id="WP_213171623.1">
    <property type="nucleotide sequence ID" value="NZ_CP070496.1"/>
</dbReference>
<protein>
    <recommendedName>
        <fullName evidence="14">Sodium/proline symporter</fullName>
    </recommendedName>
    <alternativeName>
        <fullName evidence="14">Proline permease</fullName>
    </alternativeName>
</protein>
<evidence type="ECO:0000256" key="12">
    <source>
        <dbReference type="ARBA" id="ARBA00033708"/>
    </source>
</evidence>
<dbReference type="Proteomes" id="UP000662939">
    <property type="component" value="Chromosome"/>
</dbReference>
<evidence type="ECO:0000256" key="11">
    <source>
        <dbReference type="ARBA" id="ARBA00023201"/>
    </source>
</evidence>
<keyword evidence="3 14" id="KW-0813">Transport</keyword>
<dbReference type="InterPro" id="IPR050277">
    <property type="entry name" value="Sodium:Solute_Symporter"/>
</dbReference>
<keyword evidence="14" id="KW-0029">Amino-acid transport</keyword>
<feature type="transmembrane region" description="Helical" evidence="14">
    <location>
        <begin position="164"/>
        <end position="184"/>
    </location>
</feature>
<gene>
    <name evidence="15" type="primary">putP</name>
    <name evidence="15" type="ORF">JQS30_01395</name>
</gene>
<dbReference type="NCBIfam" id="TIGR02121">
    <property type="entry name" value="Na_Pro_sym"/>
    <property type="match status" value="1"/>
</dbReference>
<evidence type="ECO:0000256" key="1">
    <source>
        <dbReference type="ARBA" id="ARBA00004651"/>
    </source>
</evidence>
<feature type="transmembrane region" description="Helical" evidence="14">
    <location>
        <begin position="47"/>
        <end position="69"/>
    </location>
</feature>
<evidence type="ECO:0000313" key="15">
    <source>
        <dbReference type="EMBL" id="QSB05613.1"/>
    </source>
</evidence>
<evidence type="ECO:0000256" key="3">
    <source>
        <dbReference type="ARBA" id="ARBA00022448"/>
    </source>
</evidence>
<proteinExistence type="inferred from homology"/>
<evidence type="ECO:0000256" key="4">
    <source>
        <dbReference type="ARBA" id="ARBA00022475"/>
    </source>
</evidence>
<dbReference type="GO" id="GO:0015193">
    <property type="term" value="F:L-proline transmembrane transporter activity"/>
    <property type="evidence" value="ECO:0007669"/>
    <property type="project" value="TreeGrafter"/>
</dbReference>
<keyword evidence="6 14" id="KW-0769">Symport</keyword>
<feature type="transmembrane region" description="Helical" evidence="14">
    <location>
        <begin position="75"/>
        <end position="94"/>
    </location>
</feature>
<evidence type="ECO:0000313" key="16">
    <source>
        <dbReference type="Proteomes" id="UP000662939"/>
    </source>
</evidence>
<comment type="subcellular location">
    <subcellularLocation>
        <location evidence="1 14">Cell membrane</location>
        <topology evidence="1 14">Multi-pass membrane protein</topology>
    </subcellularLocation>
</comment>
<dbReference type="InterPro" id="IPR011851">
    <property type="entry name" value="Na/Pro_symporter"/>
</dbReference>
<evidence type="ECO:0000256" key="7">
    <source>
        <dbReference type="ARBA" id="ARBA00022989"/>
    </source>
</evidence>
<dbReference type="PROSITE" id="PS00457">
    <property type="entry name" value="NA_SOLUT_SYMP_2"/>
    <property type="match status" value="1"/>
</dbReference>
<feature type="transmembrane region" description="Helical" evidence="14">
    <location>
        <begin position="456"/>
        <end position="476"/>
    </location>
</feature>
<keyword evidence="4 14" id="KW-1003">Cell membrane</keyword>
<feature type="transmembrane region" description="Helical" evidence="14">
    <location>
        <begin position="408"/>
        <end position="426"/>
    </location>
</feature>
<keyword evidence="7 14" id="KW-1133">Transmembrane helix</keyword>
<reference evidence="15" key="1">
    <citation type="submission" date="2021-02" db="EMBL/GenBank/DDBJ databases">
        <title>Natronoglycomyces albus gen. nov., sp. nov, a haloalkaliphilic actinobacterium from a soda solonchak soil.</title>
        <authorList>
            <person name="Sorokin D.Y."/>
            <person name="Khijniak T.V."/>
            <person name="Zakharycheva A.P."/>
            <person name="Boueva O.V."/>
            <person name="Ariskina E.V."/>
            <person name="Hahnke R.L."/>
            <person name="Bunk B."/>
            <person name="Sproer C."/>
            <person name="Schumann P."/>
            <person name="Evtushenko L.I."/>
            <person name="Kublanov I.V."/>
        </authorList>
    </citation>
    <scope>NUCLEOTIDE SEQUENCE</scope>
    <source>
        <strain evidence="15">DSM 106290</strain>
    </source>
</reference>
<comment type="similarity">
    <text evidence="2 13">Belongs to the sodium:solute symporter (SSF) (TC 2.A.21) family.</text>
</comment>
<keyword evidence="10 14" id="KW-0472">Membrane</keyword>
<evidence type="ECO:0000256" key="8">
    <source>
        <dbReference type="ARBA" id="ARBA00023053"/>
    </source>
</evidence>
<dbReference type="NCBIfam" id="TIGR00813">
    <property type="entry name" value="sss"/>
    <property type="match status" value="1"/>
</dbReference>
<organism evidence="15 16">
    <name type="scientific">Natronoglycomyces albus</name>
    <dbReference type="NCBI Taxonomy" id="2811108"/>
    <lineage>
        <taxon>Bacteria</taxon>
        <taxon>Bacillati</taxon>
        <taxon>Actinomycetota</taxon>
        <taxon>Actinomycetes</taxon>
        <taxon>Glycomycetales</taxon>
        <taxon>Glycomycetaceae</taxon>
        <taxon>Natronoglycomyces</taxon>
    </lineage>
</organism>
<feature type="transmembrane region" description="Helical" evidence="14">
    <location>
        <begin position="196"/>
        <end position="217"/>
    </location>
</feature>
<accession>A0A895XPZ5</accession>
<dbReference type="InterPro" id="IPR001734">
    <property type="entry name" value="Na/solute_symporter"/>
</dbReference>
<feature type="transmembrane region" description="Helical" evidence="14">
    <location>
        <begin position="247"/>
        <end position="269"/>
    </location>
</feature>
<dbReference type="GO" id="GO:0015824">
    <property type="term" value="P:proline transport"/>
    <property type="evidence" value="ECO:0007669"/>
    <property type="project" value="UniProtKB-UniRule"/>
</dbReference>
<evidence type="ECO:0000256" key="6">
    <source>
        <dbReference type="ARBA" id="ARBA00022847"/>
    </source>
</evidence>
<keyword evidence="9 14" id="KW-0406">Ion transport</keyword>
<dbReference type="GO" id="GO:0005298">
    <property type="term" value="F:proline:sodium symporter activity"/>
    <property type="evidence" value="ECO:0007669"/>
    <property type="project" value="UniProtKB-UniRule"/>
</dbReference>
<dbReference type="CDD" id="cd11475">
    <property type="entry name" value="SLC5sbd_PutP"/>
    <property type="match status" value="1"/>
</dbReference>
<name>A0A895XPZ5_9ACTN</name>
<feature type="transmembrane region" description="Helical" evidence="14">
    <location>
        <begin position="124"/>
        <end position="144"/>
    </location>
</feature>
<keyword evidence="11 14" id="KW-0739">Sodium transport</keyword>
<comment type="function">
    <text evidence="14">Catalyzes the sodium-dependent uptake of extracellular L-proline.</text>
</comment>
<dbReference type="PANTHER" id="PTHR48086:SF3">
    <property type="entry name" value="SODIUM_PROLINE SYMPORTER"/>
    <property type="match status" value="1"/>
</dbReference>
<evidence type="ECO:0000256" key="10">
    <source>
        <dbReference type="ARBA" id="ARBA00023136"/>
    </source>
</evidence>
<feature type="transmembrane region" description="Helical" evidence="14">
    <location>
        <begin position="289"/>
        <end position="310"/>
    </location>
</feature>
<dbReference type="KEGG" id="nav:JQS30_01395"/>
<comment type="catalytic activity">
    <reaction evidence="12">
        <text>L-proline(in) + Na(+)(in) = L-proline(out) + Na(+)(out)</text>
        <dbReference type="Rhea" id="RHEA:28967"/>
        <dbReference type="ChEBI" id="CHEBI:29101"/>
        <dbReference type="ChEBI" id="CHEBI:60039"/>
    </reaction>
</comment>
<dbReference type="PROSITE" id="PS50283">
    <property type="entry name" value="NA_SOLUT_SYMP_3"/>
    <property type="match status" value="1"/>
</dbReference>
<dbReference type="Pfam" id="PF00474">
    <property type="entry name" value="SSF"/>
    <property type="match status" value="1"/>
</dbReference>
<feature type="transmembrane region" description="Helical" evidence="14">
    <location>
        <begin position="330"/>
        <end position="356"/>
    </location>
</feature>
<sequence length="504" mass="53812">MGDISTPMLVTFIVYILFMLAIGVWVYRRTNTLSDFALGGRRLNSPVAALSAQASDMSGWLLLGLPGAIYVAGMGATWIAIGLAIGTYLNWLLVAPRLRTYTERANNSITLSSYFENRFEDPSALLRVVSAAIFLVFFTVYVSSGLVAGGLLFNQAFGVDANQAITIAVIVVVVYTFLGGFLAVSFTDAVQGTMMFIALVVTPLLAIGALGGFNALFDGLNDTFPALTGMGSEATFVEGSWVASETLGFIVIISSLAWGLGYFGQPHILMRFMGIKSAAHVPVARRIGVTWVVVTLAGACAVGLAGIVYFETPLEDPETVFIALTQDLLNPWVAGIILAGILAAVMSTADSQLLVASTAFTEDFYRRFRREPLSENHLLWVGRAAVIGVAVVAYALALQGGAVLDIVAYAWAGFGAAFGPVILLSLYWKRMTWVGALAGMVVGAATVMVWNQTDPFGWGLYEIVPGFALATLAIFVGSKFGKQTSLEWTGSYRDFVAPKVESKP</sequence>
<evidence type="ECO:0000256" key="5">
    <source>
        <dbReference type="ARBA" id="ARBA00022692"/>
    </source>
</evidence>